<dbReference type="InterPro" id="IPR050571">
    <property type="entry name" value="Class-IV_PLP-Dep_Aminotrnsfr"/>
</dbReference>
<evidence type="ECO:0000256" key="7">
    <source>
        <dbReference type="ARBA" id="ARBA00022576"/>
    </source>
</evidence>
<reference evidence="18" key="1">
    <citation type="journal article" date="2020" name="mSystems">
        <title>Genome- and Community-Level Interaction Insights into Carbon Utilization and Element Cycling Functions of Hydrothermarchaeota in Hydrothermal Sediment.</title>
        <authorList>
            <person name="Zhou Z."/>
            <person name="Liu Y."/>
            <person name="Xu W."/>
            <person name="Pan J."/>
            <person name="Luo Z.H."/>
            <person name="Li M."/>
        </authorList>
    </citation>
    <scope>NUCLEOTIDE SEQUENCE [LARGE SCALE GENOMIC DNA]</scope>
    <source>
        <strain evidence="18">HyVt-501</strain>
    </source>
</reference>
<dbReference type="InterPro" id="IPR018300">
    <property type="entry name" value="Aminotrans_IV_CS"/>
</dbReference>
<dbReference type="InterPro" id="IPR043132">
    <property type="entry name" value="BCAT-like_C"/>
</dbReference>
<comment type="similarity">
    <text evidence="6 15">Belongs to the class-IV pyridoxal-phosphate-dependent aminotransferase family.</text>
</comment>
<keyword evidence="9 17" id="KW-0808">Transferase</keyword>
<keyword evidence="11 17" id="KW-0100">Branched-chain amino acid biosynthesis</keyword>
<dbReference type="UniPathway" id="UPA00049">
    <property type="reaction ID" value="UER00062"/>
</dbReference>
<evidence type="ECO:0000256" key="14">
    <source>
        <dbReference type="ARBA" id="ARBA00049229"/>
    </source>
</evidence>
<dbReference type="Pfam" id="PF01063">
    <property type="entry name" value="Aminotran_4"/>
    <property type="match status" value="1"/>
</dbReference>
<dbReference type="InterPro" id="IPR033939">
    <property type="entry name" value="BCAT_family"/>
</dbReference>
<dbReference type="SUPFAM" id="SSF56752">
    <property type="entry name" value="D-aminoacid aminotransferase-like PLP-dependent enzymes"/>
    <property type="match status" value="1"/>
</dbReference>
<evidence type="ECO:0000256" key="6">
    <source>
        <dbReference type="ARBA" id="ARBA00009320"/>
    </source>
</evidence>
<evidence type="ECO:0000256" key="1">
    <source>
        <dbReference type="ARBA" id="ARBA00001933"/>
    </source>
</evidence>
<evidence type="ECO:0000256" key="3">
    <source>
        <dbReference type="ARBA" id="ARBA00004824"/>
    </source>
</evidence>
<evidence type="ECO:0000313" key="18">
    <source>
        <dbReference type="EMBL" id="HHJ65057.1"/>
    </source>
</evidence>
<evidence type="ECO:0000256" key="4">
    <source>
        <dbReference type="ARBA" id="ARBA00004931"/>
    </source>
</evidence>
<dbReference type="Proteomes" id="UP000885792">
    <property type="component" value="Unassembled WGS sequence"/>
</dbReference>
<evidence type="ECO:0000256" key="12">
    <source>
        <dbReference type="ARBA" id="ARBA00048212"/>
    </source>
</evidence>
<dbReference type="InterPro" id="IPR043131">
    <property type="entry name" value="BCAT-like_N"/>
</dbReference>
<dbReference type="FunFam" id="3.20.10.10:FF:000013">
    <property type="entry name" value="Branched-chain-amino-acid aminotransferase"/>
    <property type="match status" value="1"/>
</dbReference>
<evidence type="ECO:0000256" key="16">
    <source>
        <dbReference type="RuleBase" id="RU004516"/>
    </source>
</evidence>
<dbReference type="InterPro" id="IPR001544">
    <property type="entry name" value="Aminotrans_IV"/>
</dbReference>
<gene>
    <name evidence="17 18" type="primary">ilvE</name>
    <name evidence="18" type="ORF">ENJ61_09170</name>
</gene>
<dbReference type="InterPro" id="IPR036038">
    <property type="entry name" value="Aminotransferase-like"/>
</dbReference>
<dbReference type="PROSITE" id="PS00770">
    <property type="entry name" value="AA_TRANSFER_CLASS_4"/>
    <property type="match status" value="1"/>
</dbReference>
<dbReference type="EMBL" id="DRNB01000346">
    <property type="protein sequence ID" value="HHJ65057.1"/>
    <property type="molecule type" value="Genomic_DNA"/>
</dbReference>
<evidence type="ECO:0000256" key="15">
    <source>
        <dbReference type="RuleBase" id="RU004106"/>
    </source>
</evidence>
<comment type="pathway">
    <text evidence="5 17">Amino-acid biosynthesis; L-leucine biosynthesis; L-leucine from 3-methyl-2-oxobutanoate: step 4/4.</text>
</comment>
<dbReference type="Gene3D" id="3.30.470.10">
    <property type="match status" value="1"/>
</dbReference>
<evidence type="ECO:0000256" key="11">
    <source>
        <dbReference type="ARBA" id="ARBA00023304"/>
    </source>
</evidence>
<proteinExistence type="inferred from homology"/>
<accession>A0A7C5Q603</accession>
<evidence type="ECO:0000256" key="17">
    <source>
        <dbReference type="RuleBase" id="RU364094"/>
    </source>
</evidence>
<dbReference type="GO" id="GO:0009097">
    <property type="term" value="P:isoleucine biosynthetic process"/>
    <property type="evidence" value="ECO:0007669"/>
    <property type="project" value="UniProtKB-UniPathway"/>
</dbReference>
<name>A0A7C5Q603_AQUAO</name>
<evidence type="ECO:0000256" key="10">
    <source>
        <dbReference type="ARBA" id="ARBA00022898"/>
    </source>
</evidence>
<dbReference type="PANTHER" id="PTHR42743:SF4">
    <property type="entry name" value="BRANCHED-CHAIN-AMINO-ACID AMINOTRANSFERASE-RELATED"/>
    <property type="match status" value="1"/>
</dbReference>
<evidence type="ECO:0000256" key="8">
    <source>
        <dbReference type="ARBA" id="ARBA00022605"/>
    </source>
</evidence>
<dbReference type="CDD" id="cd01557">
    <property type="entry name" value="BCAT_beta_family"/>
    <property type="match status" value="1"/>
</dbReference>
<keyword evidence="7 17" id="KW-0032">Aminotransferase</keyword>
<dbReference type="GO" id="GO:0009098">
    <property type="term" value="P:L-leucine biosynthetic process"/>
    <property type="evidence" value="ECO:0007669"/>
    <property type="project" value="UniProtKB-UniPathway"/>
</dbReference>
<comment type="caution">
    <text evidence="18">The sequence shown here is derived from an EMBL/GenBank/DDBJ whole genome shotgun (WGS) entry which is preliminary data.</text>
</comment>
<dbReference type="UniPathway" id="UPA00048">
    <property type="reaction ID" value="UER00073"/>
</dbReference>
<dbReference type="NCBIfam" id="TIGR01122">
    <property type="entry name" value="ilvE_I"/>
    <property type="match status" value="1"/>
</dbReference>
<dbReference type="GO" id="GO:0009099">
    <property type="term" value="P:L-valine biosynthetic process"/>
    <property type="evidence" value="ECO:0007669"/>
    <property type="project" value="UniProtKB-UniPathway"/>
</dbReference>
<dbReference type="UniPathway" id="UPA00047">
    <property type="reaction ID" value="UER00058"/>
</dbReference>
<protein>
    <recommendedName>
        <fullName evidence="17">Branched-chain-amino-acid aminotransferase</fullName>
        <shortName evidence="17">BCAT</shortName>
        <ecNumber evidence="17">2.6.1.42</ecNumber>
    </recommendedName>
</protein>
<dbReference type="NCBIfam" id="NF005146">
    <property type="entry name" value="PRK06606.1"/>
    <property type="match status" value="1"/>
</dbReference>
<sequence>MLESLAMEYAFFEGDFVPIESANINIKTNSFHYGTAIFEGLRAYWNDREKQLYILFAREHYDRLLRNAGALFMELPYSVEDLVSITRELLIRNEVRQDVYIRPIVYFRDLALTPKLIGYTPEIAIYTYNFGRYLDTSQGIRVKVSSWRRNDDNSIPSRWKVAGAYINSALAKTEALMAGYDEAILLNSQGYVAEGSGENIFLIREGRAVTPAYNEHILEGITRNAVITLLKNELLVNVEERAVARSELYTAEEIFLTGTAAEVTPVVEVDNRRVGKGKIGEITAQLQDIYFRAVRGEIERYRSWLTPVYEK</sequence>
<comment type="pathway">
    <text evidence="4 17">Amino-acid biosynthesis; L-valine biosynthesis; L-valine from pyruvate: step 4/4.</text>
</comment>
<comment type="catalytic activity">
    <reaction evidence="12 17">
        <text>L-valine + 2-oxoglutarate = 3-methyl-2-oxobutanoate + L-glutamate</text>
        <dbReference type="Rhea" id="RHEA:24813"/>
        <dbReference type="ChEBI" id="CHEBI:11851"/>
        <dbReference type="ChEBI" id="CHEBI:16810"/>
        <dbReference type="ChEBI" id="CHEBI:29985"/>
        <dbReference type="ChEBI" id="CHEBI:57762"/>
        <dbReference type="EC" id="2.6.1.42"/>
    </reaction>
</comment>
<keyword evidence="8 17" id="KW-0028">Amino-acid biosynthesis</keyword>
<dbReference type="InterPro" id="IPR005785">
    <property type="entry name" value="B_amino_transI"/>
</dbReference>
<comment type="catalytic activity">
    <reaction evidence="13 17">
        <text>L-isoleucine + 2-oxoglutarate = (S)-3-methyl-2-oxopentanoate + L-glutamate</text>
        <dbReference type="Rhea" id="RHEA:24801"/>
        <dbReference type="ChEBI" id="CHEBI:16810"/>
        <dbReference type="ChEBI" id="CHEBI:29985"/>
        <dbReference type="ChEBI" id="CHEBI:35146"/>
        <dbReference type="ChEBI" id="CHEBI:58045"/>
        <dbReference type="EC" id="2.6.1.42"/>
    </reaction>
</comment>
<evidence type="ECO:0000256" key="5">
    <source>
        <dbReference type="ARBA" id="ARBA00005072"/>
    </source>
</evidence>
<keyword evidence="10 16" id="KW-0663">Pyridoxal phosphate</keyword>
<dbReference type="AlphaFoldDB" id="A0A7C5Q603"/>
<dbReference type="PANTHER" id="PTHR42743">
    <property type="entry name" value="AMINO-ACID AMINOTRANSFERASE"/>
    <property type="match status" value="1"/>
</dbReference>
<dbReference type="GO" id="GO:0004084">
    <property type="term" value="F:branched-chain-amino-acid transaminase activity"/>
    <property type="evidence" value="ECO:0007669"/>
    <property type="project" value="UniProtKB-EC"/>
</dbReference>
<comment type="cofactor">
    <cofactor evidence="1 16">
        <name>pyridoxal 5'-phosphate</name>
        <dbReference type="ChEBI" id="CHEBI:597326"/>
    </cofactor>
</comment>
<comment type="pathway">
    <text evidence="3 17">Amino-acid biosynthesis; L-isoleucine biosynthesis; L-isoleucine from 2-oxobutanoate: step 4/4.</text>
</comment>
<dbReference type="Gene3D" id="3.20.10.10">
    <property type="entry name" value="D-amino Acid Aminotransferase, subunit A, domain 2"/>
    <property type="match status" value="1"/>
</dbReference>
<comment type="function">
    <text evidence="2 17">Acts on leucine, isoleucine and valine.</text>
</comment>
<evidence type="ECO:0000256" key="13">
    <source>
        <dbReference type="ARBA" id="ARBA00048798"/>
    </source>
</evidence>
<organism evidence="18">
    <name type="scientific">Aquifex aeolicus</name>
    <dbReference type="NCBI Taxonomy" id="63363"/>
    <lineage>
        <taxon>Bacteria</taxon>
        <taxon>Pseudomonadati</taxon>
        <taxon>Aquificota</taxon>
        <taxon>Aquificia</taxon>
        <taxon>Aquificales</taxon>
        <taxon>Aquificaceae</taxon>
        <taxon>Aquifex</taxon>
    </lineage>
</organism>
<evidence type="ECO:0000256" key="2">
    <source>
        <dbReference type="ARBA" id="ARBA00003109"/>
    </source>
</evidence>
<dbReference type="EC" id="2.6.1.42" evidence="17"/>
<evidence type="ECO:0000256" key="9">
    <source>
        <dbReference type="ARBA" id="ARBA00022679"/>
    </source>
</evidence>
<comment type="catalytic activity">
    <reaction evidence="14 17">
        <text>L-leucine + 2-oxoglutarate = 4-methyl-2-oxopentanoate + L-glutamate</text>
        <dbReference type="Rhea" id="RHEA:18321"/>
        <dbReference type="ChEBI" id="CHEBI:16810"/>
        <dbReference type="ChEBI" id="CHEBI:17865"/>
        <dbReference type="ChEBI" id="CHEBI:29985"/>
        <dbReference type="ChEBI" id="CHEBI:57427"/>
        <dbReference type="EC" id="2.6.1.42"/>
    </reaction>
</comment>